<dbReference type="EMBL" id="ADVG01000003">
    <property type="protein sequence ID" value="EFH85246.1"/>
    <property type="molecule type" value="Genomic_DNA"/>
</dbReference>
<dbReference type="InParanoid" id="D6TUS0"/>
<comment type="caution">
    <text evidence="1">The sequence shown here is derived from an EMBL/GenBank/DDBJ whole genome shotgun (WGS) entry which is preliminary data.</text>
</comment>
<evidence type="ECO:0000313" key="1">
    <source>
        <dbReference type="EMBL" id="EFH85246.1"/>
    </source>
</evidence>
<sequence length="158" mass="18475">MARKQARPTPTQQVVLTPLQIICRECGSRMRMGHHSHRTVTTVQGVTRLTIKVYRCRNQQCPRFHQPTRPEEEGSWALPHGEFGLDVIALVGTLRYRQQRSVPQIHEELLKRGLQVAQRTVTDQLYRYEELLALHLADHKRLCERLKDQKQVLWVHSA</sequence>
<organism evidence="1 2">
    <name type="scientific">Ktedonobacter racemifer DSM 44963</name>
    <dbReference type="NCBI Taxonomy" id="485913"/>
    <lineage>
        <taxon>Bacteria</taxon>
        <taxon>Bacillati</taxon>
        <taxon>Chloroflexota</taxon>
        <taxon>Ktedonobacteria</taxon>
        <taxon>Ktedonobacterales</taxon>
        <taxon>Ktedonobacteraceae</taxon>
        <taxon>Ktedonobacter</taxon>
    </lineage>
</organism>
<keyword evidence="2" id="KW-1185">Reference proteome</keyword>
<dbReference type="AlphaFoldDB" id="D6TUS0"/>
<evidence type="ECO:0000313" key="2">
    <source>
        <dbReference type="Proteomes" id="UP000004508"/>
    </source>
</evidence>
<name>D6TUS0_KTERA</name>
<accession>D6TUS0</accession>
<reference evidence="1 2" key="1">
    <citation type="journal article" date="2011" name="Stand. Genomic Sci.">
        <title>Non-contiguous finished genome sequence and contextual data of the filamentous soil bacterium Ktedonobacter racemifer type strain (SOSP1-21).</title>
        <authorList>
            <person name="Chang Y.J."/>
            <person name="Land M."/>
            <person name="Hauser L."/>
            <person name="Chertkov O."/>
            <person name="Del Rio T.G."/>
            <person name="Nolan M."/>
            <person name="Copeland A."/>
            <person name="Tice H."/>
            <person name="Cheng J.F."/>
            <person name="Lucas S."/>
            <person name="Han C."/>
            <person name="Goodwin L."/>
            <person name="Pitluck S."/>
            <person name="Ivanova N."/>
            <person name="Ovchinikova G."/>
            <person name="Pati A."/>
            <person name="Chen A."/>
            <person name="Palaniappan K."/>
            <person name="Mavromatis K."/>
            <person name="Liolios K."/>
            <person name="Brettin T."/>
            <person name="Fiebig A."/>
            <person name="Rohde M."/>
            <person name="Abt B."/>
            <person name="Goker M."/>
            <person name="Detter J.C."/>
            <person name="Woyke T."/>
            <person name="Bristow J."/>
            <person name="Eisen J.A."/>
            <person name="Markowitz V."/>
            <person name="Hugenholtz P."/>
            <person name="Kyrpides N.C."/>
            <person name="Klenk H.P."/>
            <person name="Lapidus A."/>
        </authorList>
    </citation>
    <scope>NUCLEOTIDE SEQUENCE [LARGE SCALE GENOMIC DNA]</scope>
    <source>
        <strain evidence="2">DSM 44963</strain>
    </source>
</reference>
<dbReference type="eggNOG" id="ENOG502Z98W">
    <property type="taxonomic scope" value="Bacteria"/>
</dbReference>
<gene>
    <name evidence="1" type="ORF">Krac_6428</name>
</gene>
<dbReference type="Proteomes" id="UP000004508">
    <property type="component" value="Unassembled WGS sequence"/>
</dbReference>
<dbReference type="RefSeq" id="WP_007917386.1">
    <property type="nucleotide sequence ID" value="NZ_ADVG01000003.1"/>
</dbReference>
<protein>
    <submittedName>
        <fullName evidence="1">Uncharacterized protein</fullName>
    </submittedName>
</protein>
<proteinExistence type="predicted"/>